<proteinExistence type="predicted"/>
<name>A0A9N9BWS4_9GLOM</name>
<dbReference type="EMBL" id="CAJVPJ010001199">
    <property type="protein sequence ID" value="CAG8580625.1"/>
    <property type="molecule type" value="Genomic_DNA"/>
</dbReference>
<feature type="non-terminal residue" evidence="1">
    <location>
        <position position="63"/>
    </location>
</feature>
<evidence type="ECO:0000313" key="1">
    <source>
        <dbReference type="EMBL" id="CAG8580625.1"/>
    </source>
</evidence>
<gene>
    <name evidence="1" type="ORF">POCULU_LOCUS6470</name>
</gene>
<dbReference type="Proteomes" id="UP000789572">
    <property type="component" value="Unassembled WGS sequence"/>
</dbReference>
<accession>A0A9N9BWS4</accession>
<protein>
    <submittedName>
        <fullName evidence="1">4172_t:CDS:1</fullName>
    </submittedName>
</protein>
<sequence length="63" mass="7142">MSYLTRDQLNEYLKTLSINAPKKLNAQVSPQVDINAQPKRHSLPGLNLREVVKEIVVTDRQLG</sequence>
<dbReference type="AlphaFoldDB" id="A0A9N9BWS4"/>
<evidence type="ECO:0000313" key="2">
    <source>
        <dbReference type="Proteomes" id="UP000789572"/>
    </source>
</evidence>
<organism evidence="1 2">
    <name type="scientific">Paraglomus occultum</name>
    <dbReference type="NCBI Taxonomy" id="144539"/>
    <lineage>
        <taxon>Eukaryota</taxon>
        <taxon>Fungi</taxon>
        <taxon>Fungi incertae sedis</taxon>
        <taxon>Mucoromycota</taxon>
        <taxon>Glomeromycotina</taxon>
        <taxon>Glomeromycetes</taxon>
        <taxon>Paraglomerales</taxon>
        <taxon>Paraglomeraceae</taxon>
        <taxon>Paraglomus</taxon>
    </lineage>
</organism>
<comment type="caution">
    <text evidence="1">The sequence shown here is derived from an EMBL/GenBank/DDBJ whole genome shotgun (WGS) entry which is preliminary data.</text>
</comment>
<keyword evidence="2" id="KW-1185">Reference proteome</keyword>
<reference evidence="1" key="1">
    <citation type="submission" date="2021-06" db="EMBL/GenBank/DDBJ databases">
        <authorList>
            <person name="Kallberg Y."/>
            <person name="Tangrot J."/>
            <person name="Rosling A."/>
        </authorList>
    </citation>
    <scope>NUCLEOTIDE SEQUENCE</scope>
    <source>
        <strain evidence="1">IA702</strain>
    </source>
</reference>